<dbReference type="PRINTS" id="PR01217">
    <property type="entry name" value="PRICHEXTENSN"/>
</dbReference>
<protein>
    <submittedName>
        <fullName evidence="2">Uncharacterized protein</fullName>
    </submittedName>
</protein>
<name>A0AAE1BRU6_PETCI</name>
<accession>A0AAE1BRU6</accession>
<evidence type="ECO:0000313" key="3">
    <source>
        <dbReference type="Proteomes" id="UP001286313"/>
    </source>
</evidence>
<proteinExistence type="predicted"/>
<organism evidence="2 3">
    <name type="scientific">Petrolisthes cinctipes</name>
    <name type="common">Flat porcelain crab</name>
    <dbReference type="NCBI Taxonomy" id="88211"/>
    <lineage>
        <taxon>Eukaryota</taxon>
        <taxon>Metazoa</taxon>
        <taxon>Ecdysozoa</taxon>
        <taxon>Arthropoda</taxon>
        <taxon>Crustacea</taxon>
        <taxon>Multicrustacea</taxon>
        <taxon>Malacostraca</taxon>
        <taxon>Eumalacostraca</taxon>
        <taxon>Eucarida</taxon>
        <taxon>Decapoda</taxon>
        <taxon>Pleocyemata</taxon>
        <taxon>Anomura</taxon>
        <taxon>Galatheoidea</taxon>
        <taxon>Porcellanidae</taxon>
        <taxon>Petrolisthes</taxon>
    </lineage>
</organism>
<gene>
    <name evidence="2" type="ORF">Pcinc_038048</name>
</gene>
<evidence type="ECO:0000313" key="2">
    <source>
        <dbReference type="EMBL" id="KAK3855560.1"/>
    </source>
</evidence>
<feature type="compositionally biased region" description="Low complexity" evidence="1">
    <location>
        <begin position="103"/>
        <end position="114"/>
    </location>
</feature>
<sequence length="181" mass="18887">MALIDHHHLAYGEPGYRGLLATGQPSPRPTTRATPDPPTPTPSPPTSSPGPPTPTPGLPSPDLPTPTPGPPTSSPGPPTPDPPTPTPGPPTLDPPSPGPPTSSPGLPSLDSLTPSPSPSPGPEFTCSTLTNGYINDHRWDTCHFNTRYTDGNTVYLFSSSVNPVCCFMSNYVSLSQYRCID</sequence>
<feature type="region of interest" description="Disordered" evidence="1">
    <location>
        <begin position="1"/>
        <end position="124"/>
    </location>
</feature>
<evidence type="ECO:0000256" key="1">
    <source>
        <dbReference type="SAM" id="MobiDB-lite"/>
    </source>
</evidence>
<dbReference type="Proteomes" id="UP001286313">
    <property type="component" value="Unassembled WGS sequence"/>
</dbReference>
<comment type="caution">
    <text evidence="2">The sequence shown here is derived from an EMBL/GenBank/DDBJ whole genome shotgun (WGS) entry which is preliminary data.</text>
</comment>
<dbReference type="AlphaFoldDB" id="A0AAE1BRU6"/>
<keyword evidence="3" id="KW-1185">Reference proteome</keyword>
<feature type="compositionally biased region" description="Pro residues" evidence="1">
    <location>
        <begin position="35"/>
        <end position="102"/>
    </location>
</feature>
<feature type="compositionally biased region" description="Basic and acidic residues" evidence="1">
    <location>
        <begin position="1"/>
        <end position="10"/>
    </location>
</feature>
<reference evidence="2" key="1">
    <citation type="submission" date="2023-10" db="EMBL/GenBank/DDBJ databases">
        <title>Genome assemblies of two species of porcelain crab, Petrolisthes cinctipes and Petrolisthes manimaculis (Anomura: Porcellanidae).</title>
        <authorList>
            <person name="Angst P."/>
        </authorList>
    </citation>
    <scope>NUCLEOTIDE SEQUENCE</scope>
    <source>
        <strain evidence="2">PB745_01</strain>
        <tissue evidence="2">Gill</tissue>
    </source>
</reference>
<dbReference type="EMBL" id="JAWQEG010006170">
    <property type="protein sequence ID" value="KAK3855560.1"/>
    <property type="molecule type" value="Genomic_DNA"/>
</dbReference>